<organism evidence="2 3">
    <name type="scientific">Steinernema carpocapsae</name>
    <name type="common">Entomopathogenic nematode</name>
    <dbReference type="NCBI Taxonomy" id="34508"/>
    <lineage>
        <taxon>Eukaryota</taxon>
        <taxon>Metazoa</taxon>
        <taxon>Ecdysozoa</taxon>
        <taxon>Nematoda</taxon>
        <taxon>Chromadorea</taxon>
        <taxon>Rhabditida</taxon>
        <taxon>Tylenchina</taxon>
        <taxon>Panagrolaimomorpha</taxon>
        <taxon>Strongyloidoidea</taxon>
        <taxon>Steinernematidae</taxon>
        <taxon>Steinernema</taxon>
    </lineage>
</organism>
<evidence type="ECO:0000313" key="3">
    <source>
        <dbReference type="Proteomes" id="UP000298663"/>
    </source>
</evidence>
<reference evidence="2 3" key="2">
    <citation type="journal article" date="2019" name="G3 (Bethesda)">
        <title>Hybrid Assembly of the Genome of the Entomopathogenic Nematode Steinernema carpocapsae Identifies the X-Chromosome.</title>
        <authorList>
            <person name="Serra L."/>
            <person name="Macchietto M."/>
            <person name="Macias-Munoz A."/>
            <person name="McGill C.J."/>
            <person name="Rodriguez I.M."/>
            <person name="Rodriguez B."/>
            <person name="Murad R."/>
            <person name="Mortazavi A."/>
        </authorList>
    </citation>
    <scope>NUCLEOTIDE SEQUENCE [LARGE SCALE GENOMIC DNA]</scope>
    <source>
        <strain evidence="2 3">ALL</strain>
    </source>
</reference>
<sequence length="305" mass="33746">MLKRVHACLAKSKADIEVLLERKKPDRLSISPEPSPISSVANLFKAFPLGLIKEAWKHRTFRDAVRGNSHVRSPRDFDRGLYGILGIRGGHAHVVLNTDVSGQICAAENRCEWAIEEVKTLRVQIVHLEKGNEELKSELEAAKRELSPLYVCFSSGGEFADPGSFRRRCCQPLCESRTRVSAVADTHLWPSLWPDSSVQLASLWGSVASCPRSRRLSLLLSLPPAHTRLDRAQHVFSTTAESSFPPCRIARVGRLHEGPPSASSPRCVRYQLHAAIPFNAPTVIPSSPATVFSQASTTERLSERC</sequence>
<gene>
    <name evidence="2" type="ORF">L596_026627</name>
</gene>
<protein>
    <submittedName>
        <fullName evidence="2">Uncharacterized protein</fullName>
    </submittedName>
</protein>
<proteinExistence type="predicted"/>
<keyword evidence="1" id="KW-0175">Coiled coil</keyword>
<feature type="coiled-coil region" evidence="1">
    <location>
        <begin position="118"/>
        <end position="145"/>
    </location>
</feature>
<keyword evidence="3" id="KW-1185">Reference proteome</keyword>
<dbReference type="AlphaFoldDB" id="A0A4U5M1Y5"/>
<name>A0A4U5M1Y5_STECR</name>
<accession>A0A4U5M1Y5</accession>
<dbReference type="EMBL" id="AZBU02000010">
    <property type="protein sequence ID" value="TKR62706.1"/>
    <property type="molecule type" value="Genomic_DNA"/>
</dbReference>
<reference evidence="2 3" key="1">
    <citation type="journal article" date="2015" name="Genome Biol.">
        <title>Comparative genomics of Steinernema reveals deeply conserved gene regulatory networks.</title>
        <authorList>
            <person name="Dillman A.R."/>
            <person name="Macchietto M."/>
            <person name="Porter C.F."/>
            <person name="Rogers A."/>
            <person name="Williams B."/>
            <person name="Antoshechkin I."/>
            <person name="Lee M.M."/>
            <person name="Goodwin Z."/>
            <person name="Lu X."/>
            <person name="Lewis E.E."/>
            <person name="Goodrich-Blair H."/>
            <person name="Stock S.P."/>
            <person name="Adams B.J."/>
            <person name="Sternberg P.W."/>
            <person name="Mortazavi A."/>
        </authorList>
    </citation>
    <scope>NUCLEOTIDE SEQUENCE [LARGE SCALE GENOMIC DNA]</scope>
    <source>
        <strain evidence="2 3">ALL</strain>
    </source>
</reference>
<dbReference type="Proteomes" id="UP000298663">
    <property type="component" value="Unassembled WGS sequence"/>
</dbReference>
<comment type="caution">
    <text evidence="2">The sequence shown here is derived from an EMBL/GenBank/DDBJ whole genome shotgun (WGS) entry which is preliminary data.</text>
</comment>
<evidence type="ECO:0000256" key="1">
    <source>
        <dbReference type="SAM" id="Coils"/>
    </source>
</evidence>
<evidence type="ECO:0000313" key="2">
    <source>
        <dbReference type="EMBL" id="TKR62706.1"/>
    </source>
</evidence>